<accession>A0ABW1NFY5</accession>
<evidence type="ECO:0000259" key="1">
    <source>
        <dbReference type="Pfam" id="PF15644"/>
    </source>
</evidence>
<keyword evidence="3" id="KW-1185">Reference proteome</keyword>
<dbReference type="Pfam" id="PF15644">
    <property type="entry name" value="Gln_amidase"/>
    <property type="match status" value="1"/>
</dbReference>
<dbReference type="EMBL" id="JBHSRF010000015">
    <property type="protein sequence ID" value="MFC6082275.1"/>
    <property type="molecule type" value="Genomic_DNA"/>
</dbReference>
<comment type="caution">
    <text evidence="2">The sequence shown here is derived from an EMBL/GenBank/DDBJ whole genome shotgun (WGS) entry which is preliminary data.</text>
</comment>
<evidence type="ECO:0000313" key="3">
    <source>
        <dbReference type="Proteomes" id="UP001596137"/>
    </source>
</evidence>
<evidence type="ECO:0000313" key="2">
    <source>
        <dbReference type="EMBL" id="MFC6082275.1"/>
    </source>
</evidence>
<dbReference type="InterPro" id="IPR028908">
    <property type="entry name" value="Tox-PL_dom"/>
</dbReference>
<feature type="domain" description="Tox-PL" evidence="1">
    <location>
        <begin position="81"/>
        <end position="190"/>
    </location>
</feature>
<proteinExistence type="predicted"/>
<name>A0ABW1NFY5_9ACTN</name>
<sequence length="216" mass="23345">MPAWLSEGPERDWFDRPGRPPRLDACRVYGMPGGFAWPDPQVQRDLCQAVAEGARFPDPRGTWLRLINGEGPGEDPFRAANALDCALAVVSTWHGEPVVAAPRQPEYDRVGRPSLRGEPGGATRAERWLGQRFEYAGQGRRAYTTVARRVEAAGHGAAAVLITRWPSGGSHACNALNAAGEVVWADGQRGQTSLEPPAGPVAGVFCVIVDRSGRRR</sequence>
<dbReference type="Proteomes" id="UP001596137">
    <property type="component" value="Unassembled WGS sequence"/>
</dbReference>
<gene>
    <name evidence="2" type="ORF">ACFP1K_14005</name>
</gene>
<reference evidence="3" key="1">
    <citation type="journal article" date="2019" name="Int. J. Syst. Evol. Microbiol.">
        <title>The Global Catalogue of Microorganisms (GCM) 10K type strain sequencing project: providing services to taxonomists for standard genome sequencing and annotation.</title>
        <authorList>
            <consortium name="The Broad Institute Genomics Platform"/>
            <consortium name="The Broad Institute Genome Sequencing Center for Infectious Disease"/>
            <person name="Wu L."/>
            <person name="Ma J."/>
        </authorList>
    </citation>
    <scope>NUCLEOTIDE SEQUENCE [LARGE SCALE GENOMIC DNA]</scope>
    <source>
        <strain evidence="3">JCM 30346</strain>
    </source>
</reference>
<organism evidence="2 3">
    <name type="scientific">Sphaerisporangium aureirubrum</name>
    <dbReference type="NCBI Taxonomy" id="1544736"/>
    <lineage>
        <taxon>Bacteria</taxon>
        <taxon>Bacillati</taxon>
        <taxon>Actinomycetota</taxon>
        <taxon>Actinomycetes</taxon>
        <taxon>Streptosporangiales</taxon>
        <taxon>Streptosporangiaceae</taxon>
        <taxon>Sphaerisporangium</taxon>
    </lineage>
</organism>
<dbReference type="RefSeq" id="WP_380751945.1">
    <property type="nucleotide sequence ID" value="NZ_JBHSRF010000015.1"/>
</dbReference>
<protein>
    <submittedName>
        <fullName evidence="2">Toxin glutamine deamidase domain-containing protein</fullName>
    </submittedName>
</protein>